<keyword evidence="1" id="KW-0540">Nuclease</keyword>
<reference evidence="1" key="1">
    <citation type="journal article" date="2006" name="BMC Biol.">
        <title>The complete chloroplast DNA sequence of the green alga Oltmannsiellopsis viridis reveals a distinctive quadripartite architecture in the chloroplast genome of early diverging ulvophytes.</title>
        <authorList>
            <person name="Pombert J.F."/>
            <person name="Lemieux C."/>
            <person name="Turmel M."/>
        </authorList>
    </citation>
    <scope>NUCLEOTIDE SEQUENCE</scope>
    <source>
        <strain evidence="1">UTEX 441</strain>
    </source>
</reference>
<keyword evidence="1" id="KW-0378">Hydrolase</keyword>
<protein>
    <submittedName>
        <fullName evidence="1">Putative site-specific DNA endonuclease</fullName>
    </submittedName>
</protein>
<dbReference type="GeneID" id="4308449"/>
<dbReference type="InterPro" id="IPR003615">
    <property type="entry name" value="HNH_nuc"/>
</dbReference>
<name>Q06SD1_STIHE</name>
<gene>
    <name evidence="1" type="primary">orf347</name>
</gene>
<keyword evidence="1" id="KW-0150">Chloroplast</keyword>
<sequence>MVTLITELKKIVEDRGHELVHFKVGKKNPDSVPQVSIIQLKCTHCGNSWATRLQVYLSRTSTSGGCRQCYTKNLQNPKLYPNSPFQQRQDTLDRPARRAGVQKLRNTNKKGQYASIRSREDLIKFLQQNSNKHNDYVLPLVLRDTNFPKRRNELPPGQYSFHHVIPLHDKGSPDSWNLIYVTKEEHYVVHKLRFEVYKQQGDSMAIRATQSDFEKVSNPASSEEILEARETAKKLSRRRTLLLRRNPQTLRAIQEGMLWRHERTGVSVLIKPDSVETIQDIKELLIANLPEEDWDRQKMLSNISSSNNYIRQHVDTVFKTDDFKIKKPRQRAYGFVVQSLNFGKNNF</sequence>
<dbReference type="RefSeq" id="YP_764435.1">
    <property type="nucleotide sequence ID" value="NC_008372.1"/>
</dbReference>
<keyword evidence="1" id="KW-0255">Endonuclease</keyword>
<keyword evidence="1" id="KW-0934">Plastid</keyword>
<accession>Q06SD1</accession>
<reference evidence="1" key="2">
    <citation type="journal article" date="2006" name="Mol. Genet. Genomics">
        <title>Distinctive architecture of the chloroplast genome in the chlorophycean green alga Stigeoclonium helveticum.</title>
        <authorList>
            <person name="Belanger A.-S."/>
            <person name="Brouard J.-S."/>
            <person name="Charlebois P."/>
            <person name="Otis C."/>
            <person name="Lemieux C."/>
            <person name="Turmel M."/>
        </authorList>
    </citation>
    <scope>NUCLEOTIDE SEQUENCE</scope>
    <source>
        <strain evidence="1">UTEX 441</strain>
    </source>
</reference>
<dbReference type="EMBL" id="DQ630521">
    <property type="protein sequence ID" value="ABF60221.1"/>
    <property type="molecule type" value="Genomic_DNA"/>
</dbReference>
<organism evidence="1">
    <name type="scientific">Stigeoclonium helveticum</name>
    <name type="common">Green alga</name>
    <dbReference type="NCBI Taxonomy" id="55999"/>
    <lineage>
        <taxon>Eukaryota</taxon>
        <taxon>Viridiplantae</taxon>
        <taxon>Chlorophyta</taxon>
        <taxon>core chlorophytes</taxon>
        <taxon>Chlorophyceae</taxon>
        <taxon>OCC clade</taxon>
        <taxon>Chaetophorales</taxon>
        <taxon>Chaetophoraceae</taxon>
        <taxon>Stigeoclonium</taxon>
    </lineage>
</organism>
<evidence type="ECO:0000313" key="1">
    <source>
        <dbReference type="EMBL" id="ABF60221.1"/>
    </source>
</evidence>
<geneLocation type="chloroplast" evidence="1"/>
<dbReference type="AlphaFoldDB" id="Q06SD1"/>
<dbReference type="CDD" id="cd00085">
    <property type="entry name" value="HNHc"/>
    <property type="match status" value="1"/>
</dbReference>
<dbReference type="GO" id="GO:0004519">
    <property type="term" value="F:endonuclease activity"/>
    <property type="evidence" value="ECO:0007669"/>
    <property type="project" value="UniProtKB-KW"/>
</dbReference>
<proteinExistence type="predicted"/>